<name>A0ABR8LNT0_9ALTE</name>
<evidence type="ECO:0000313" key="1">
    <source>
        <dbReference type="EMBL" id="MBD3586701.1"/>
    </source>
</evidence>
<dbReference type="RefSeq" id="WP_191025880.1">
    <property type="nucleotide sequence ID" value="NZ_JABBXD010000008.1"/>
</dbReference>
<evidence type="ECO:0000313" key="2">
    <source>
        <dbReference type="Proteomes" id="UP000624419"/>
    </source>
</evidence>
<keyword evidence="2" id="KW-1185">Reference proteome</keyword>
<accession>A0ABR8LNT0</accession>
<organism evidence="1 2">
    <name type="scientific">Salinimonas profundi</name>
    <dbReference type="NCBI Taxonomy" id="2729140"/>
    <lineage>
        <taxon>Bacteria</taxon>
        <taxon>Pseudomonadati</taxon>
        <taxon>Pseudomonadota</taxon>
        <taxon>Gammaproteobacteria</taxon>
        <taxon>Alteromonadales</taxon>
        <taxon>Alteromonadaceae</taxon>
        <taxon>Alteromonas/Salinimonas group</taxon>
        <taxon>Salinimonas</taxon>
    </lineage>
</organism>
<sequence length="130" mass="14538">MRFLIILLALLVTTSVRAEDGLFTRLFFAKQKADSNVVQRYNTGFLAAFNSANTVDIAKLYNLHIMNKKREDGTVNIFFSLKDISTGKPYNIGANAEDFIIGERKSFSFQNNGYHYSISIDTSLNALPGS</sequence>
<protein>
    <submittedName>
        <fullName evidence="1">Uncharacterized protein</fullName>
    </submittedName>
</protein>
<dbReference type="Proteomes" id="UP000624419">
    <property type="component" value="Unassembled WGS sequence"/>
</dbReference>
<gene>
    <name evidence="1" type="ORF">HHX48_13215</name>
</gene>
<reference evidence="1 2" key="1">
    <citation type="submission" date="2020-04" db="EMBL/GenBank/DDBJ databases">
        <title>Salinimonas sp. HHU 13199.</title>
        <authorList>
            <person name="Cui X."/>
            <person name="Zhang D."/>
        </authorList>
    </citation>
    <scope>NUCLEOTIDE SEQUENCE [LARGE SCALE GENOMIC DNA]</scope>
    <source>
        <strain evidence="1 2">HHU 13199</strain>
    </source>
</reference>
<comment type="caution">
    <text evidence="1">The sequence shown here is derived from an EMBL/GenBank/DDBJ whole genome shotgun (WGS) entry which is preliminary data.</text>
</comment>
<dbReference type="EMBL" id="JABBXD010000008">
    <property type="protein sequence ID" value="MBD3586701.1"/>
    <property type="molecule type" value="Genomic_DNA"/>
</dbReference>
<proteinExistence type="predicted"/>